<sequence>MAPDPSLAYIPKNQAGIVLIPSTRAWQWPRVAHESQFESYMLETETTKYLKSATSAAALRGHS</sequence>
<dbReference type="InParanoid" id="Q0UDV8"/>
<reference evidence="2" key="1">
    <citation type="journal article" date="2007" name="Plant Cell">
        <title>Dothideomycete-plant interactions illuminated by genome sequencing and EST analysis of the wheat pathogen Stagonospora nodorum.</title>
        <authorList>
            <person name="Hane J.K."/>
            <person name="Lowe R.G."/>
            <person name="Solomon P.S."/>
            <person name="Tan K.C."/>
            <person name="Schoch C.L."/>
            <person name="Spatafora J.W."/>
            <person name="Crous P.W."/>
            <person name="Kodira C."/>
            <person name="Birren B.W."/>
            <person name="Galagan J.E."/>
            <person name="Torriani S.F."/>
            <person name="McDonald B.A."/>
            <person name="Oliver R.P."/>
        </authorList>
    </citation>
    <scope>NUCLEOTIDE SEQUENCE [LARGE SCALE GENOMIC DNA]</scope>
    <source>
        <strain evidence="2">SN15 / ATCC MYA-4574 / FGSC 10173</strain>
    </source>
</reference>
<dbReference type="EMBL" id="CH445340">
    <property type="protein sequence ID" value="EAT82391.1"/>
    <property type="molecule type" value="Genomic_DNA"/>
</dbReference>
<accession>Q0UDV8</accession>
<dbReference type="RefSeq" id="XP_001800339.1">
    <property type="nucleotide sequence ID" value="XM_001800287.1"/>
</dbReference>
<organism evidence="1 2">
    <name type="scientific">Phaeosphaeria nodorum (strain SN15 / ATCC MYA-4574 / FGSC 10173)</name>
    <name type="common">Glume blotch fungus</name>
    <name type="synonym">Parastagonospora nodorum</name>
    <dbReference type="NCBI Taxonomy" id="321614"/>
    <lineage>
        <taxon>Eukaryota</taxon>
        <taxon>Fungi</taxon>
        <taxon>Dikarya</taxon>
        <taxon>Ascomycota</taxon>
        <taxon>Pezizomycotina</taxon>
        <taxon>Dothideomycetes</taxon>
        <taxon>Pleosporomycetidae</taxon>
        <taxon>Pleosporales</taxon>
        <taxon>Pleosporineae</taxon>
        <taxon>Phaeosphaeriaceae</taxon>
        <taxon>Parastagonospora</taxon>
    </lineage>
</organism>
<dbReference type="KEGG" id="pno:SNOG_10056"/>
<dbReference type="Proteomes" id="UP000001055">
    <property type="component" value="Unassembled WGS sequence"/>
</dbReference>
<protein>
    <submittedName>
        <fullName evidence="1">Uncharacterized protein</fullName>
    </submittedName>
</protein>
<dbReference type="AlphaFoldDB" id="Q0UDV8"/>
<gene>
    <name evidence="1" type="ORF">SNOG_10056</name>
</gene>
<evidence type="ECO:0000313" key="1">
    <source>
        <dbReference type="EMBL" id="EAT82391.1"/>
    </source>
</evidence>
<dbReference type="GeneID" id="5977245"/>
<proteinExistence type="predicted"/>
<name>Q0UDV8_PHANO</name>
<evidence type="ECO:0000313" key="2">
    <source>
        <dbReference type="Proteomes" id="UP000001055"/>
    </source>
</evidence>